<protein>
    <recommendedName>
        <fullName evidence="1">eRF1 domain-containing protein</fullName>
    </recommendedName>
</protein>
<accession>A0A645B5X8</accession>
<proteinExistence type="predicted"/>
<comment type="caution">
    <text evidence="2">The sequence shown here is derived from an EMBL/GenBank/DDBJ whole genome shotgun (WGS) entry which is preliminary data.</text>
</comment>
<dbReference type="SUPFAM" id="SSF55315">
    <property type="entry name" value="L30e-like"/>
    <property type="match status" value="1"/>
</dbReference>
<reference evidence="2" key="1">
    <citation type="submission" date="2019-08" db="EMBL/GenBank/DDBJ databases">
        <authorList>
            <person name="Kucharzyk K."/>
            <person name="Murdoch R.W."/>
            <person name="Higgins S."/>
            <person name="Loffler F."/>
        </authorList>
    </citation>
    <scope>NUCLEOTIDE SEQUENCE</scope>
</reference>
<name>A0A645B5X8_9ZZZZ</name>
<dbReference type="Gene3D" id="3.30.1330.30">
    <property type="match status" value="1"/>
</dbReference>
<dbReference type="InterPro" id="IPR005142">
    <property type="entry name" value="eRF1_3"/>
</dbReference>
<dbReference type="EMBL" id="VSSQ01018006">
    <property type="protein sequence ID" value="MPM60822.1"/>
    <property type="molecule type" value="Genomic_DNA"/>
</dbReference>
<evidence type="ECO:0000259" key="1">
    <source>
        <dbReference type="Pfam" id="PF03465"/>
    </source>
</evidence>
<dbReference type="Pfam" id="PF03465">
    <property type="entry name" value="eRF1_3"/>
    <property type="match status" value="1"/>
</dbReference>
<sequence>MEVEQSQGKVVVFSTAFEPGEKLHRLGGIAALLRFKVTG</sequence>
<dbReference type="InterPro" id="IPR029064">
    <property type="entry name" value="Ribosomal_eL30-like_sf"/>
</dbReference>
<gene>
    <name evidence="2" type="ORF">SDC9_107676</name>
</gene>
<dbReference type="AlphaFoldDB" id="A0A645B5X8"/>
<feature type="domain" description="eRF1" evidence="1">
    <location>
        <begin position="2"/>
        <end position="37"/>
    </location>
</feature>
<organism evidence="2">
    <name type="scientific">bioreactor metagenome</name>
    <dbReference type="NCBI Taxonomy" id="1076179"/>
    <lineage>
        <taxon>unclassified sequences</taxon>
        <taxon>metagenomes</taxon>
        <taxon>ecological metagenomes</taxon>
    </lineage>
</organism>
<evidence type="ECO:0000313" key="2">
    <source>
        <dbReference type="EMBL" id="MPM60822.1"/>
    </source>
</evidence>